<dbReference type="InterPro" id="IPR034660">
    <property type="entry name" value="DinB/YfiT-like"/>
</dbReference>
<dbReference type="SUPFAM" id="SSF109854">
    <property type="entry name" value="DinB/YfiT-like putative metalloenzymes"/>
    <property type="match status" value="1"/>
</dbReference>
<sequence>MAGSRRVPPFLRGRAYNRPAVPCPVHCRSRRLEGGIPMSAKAEALAALEEGYRKFRAGIADLDDAAFSETWLGTWNLSQLLAHMAGWYREMAGAFERVARGERPVPPGVDYSDPEPWNQRFAAAALPGRAALDDWDAAFAAYRAAAAALPDDLYGVDPESGRPRIGNRLLQGAGIGHFEEHQPELDAWLAARRR</sequence>
<organism evidence="2 3">
    <name type="scientific">Tepidiforma bonchosmolovskayae</name>
    <dbReference type="NCBI Taxonomy" id="2601677"/>
    <lineage>
        <taxon>Bacteria</taxon>
        <taxon>Bacillati</taxon>
        <taxon>Chloroflexota</taxon>
        <taxon>Tepidiformia</taxon>
        <taxon>Tepidiformales</taxon>
        <taxon>Tepidiformaceae</taxon>
        <taxon>Tepidiforma</taxon>
    </lineage>
</organism>
<name>A0ABX6C5F8_9CHLR</name>
<dbReference type="Gene3D" id="1.20.120.450">
    <property type="entry name" value="dinb family like domain"/>
    <property type="match status" value="1"/>
</dbReference>
<evidence type="ECO:0000313" key="3">
    <source>
        <dbReference type="Proteomes" id="UP000326331"/>
    </source>
</evidence>
<dbReference type="Proteomes" id="UP000326331">
    <property type="component" value="Chromosome"/>
</dbReference>
<gene>
    <name evidence="2" type="ORF">Tbon_12475</name>
</gene>
<reference evidence="2 3" key="1">
    <citation type="submission" date="2019-10" db="EMBL/GenBank/DDBJ databases">
        <title>Thermopilla bonchosmolovskayae gen. nov., sp. nov., a moderately thermophilic Chloroflexi bacterium from a Chukotka hot spring (Arctic, Russia), representing a novel classis Thermopillaia, which include previously uncultivated lineage OLB14.</title>
        <authorList>
            <person name="Kochetkova T.V."/>
            <person name="Zayulina K.S."/>
            <person name="Zhigarkov V.S."/>
            <person name="Minaev N.V."/>
            <person name="Novikov A."/>
            <person name="Toshchakov S.V."/>
            <person name="Elcheninov A.G."/>
            <person name="Kublanov I.V."/>
        </authorList>
    </citation>
    <scope>NUCLEOTIDE SEQUENCE [LARGE SCALE GENOMIC DNA]</scope>
    <source>
        <strain evidence="2 3">3753O</strain>
    </source>
</reference>
<dbReference type="Pfam" id="PF11716">
    <property type="entry name" value="MDMPI_N"/>
    <property type="match status" value="1"/>
</dbReference>
<keyword evidence="3" id="KW-1185">Reference proteome</keyword>
<proteinExistence type="predicted"/>
<dbReference type="EMBL" id="CP042829">
    <property type="protein sequence ID" value="QFG04059.1"/>
    <property type="molecule type" value="Genomic_DNA"/>
</dbReference>
<evidence type="ECO:0000313" key="2">
    <source>
        <dbReference type="EMBL" id="QFG04059.1"/>
    </source>
</evidence>
<feature type="domain" description="Mycothiol-dependent maleylpyruvate isomerase metal-binding" evidence="1">
    <location>
        <begin position="51"/>
        <end position="152"/>
    </location>
</feature>
<evidence type="ECO:0000259" key="1">
    <source>
        <dbReference type="Pfam" id="PF11716"/>
    </source>
</evidence>
<protein>
    <recommendedName>
        <fullName evidence="1">Mycothiol-dependent maleylpyruvate isomerase metal-binding domain-containing protein</fullName>
    </recommendedName>
</protein>
<dbReference type="InterPro" id="IPR024344">
    <property type="entry name" value="MDMPI_metal-binding"/>
</dbReference>
<accession>A0ABX6C5F8</accession>